<name>A0A0B6TFR1_9CORY</name>
<dbReference type="KEGG" id="cmq:B840_06015"/>
<dbReference type="CDD" id="cd02947">
    <property type="entry name" value="TRX_family"/>
    <property type="match status" value="1"/>
</dbReference>
<evidence type="ECO:0000259" key="1">
    <source>
        <dbReference type="PROSITE" id="PS51352"/>
    </source>
</evidence>
<dbReference type="InterPro" id="IPR013766">
    <property type="entry name" value="Thioredoxin_domain"/>
</dbReference>
<dbReference type="EMBL" id="CP007790">
    <property type="protein sequence ID" value="AJK68812.1"/>
    <property type="molecule type" value="Genomic_DNA"/>
</dbReference>
<feature type="domain" description="Thioredoxin" evidence="1">
    <location>
        <begin position="1"/>
        <end position="114"/>
    </location>
</feature>
<evidence type="ECO:0000313" key="2">
    <source>
        <dbReference type="EMBL" id="AJK68812.1"/>
    </source>
</evidence>
<dbReference type="STRING" id="1224162.B840_06015"/>
<dbReference type="RefSeq" id="WP_042621384.1">
    <property type="nucleotide sequence ID" value="NZ_CP007790.1"/>
</dbReference>
<evidence type="ECO:0000313" key="3">
    <source>
        <dbReference type="Proteomes" id="UP000031928"/>
    </source>
</evidence>
<dbReference type="OrthoDB" id="9790390at2"/>
<dbReference type="Proteomes" id="UP000031928">
    <property type="component" value="Chromosome"/>
</dbReference>
<sequence length="125" mass="14214">MITPLTYDTFDDFTRRDGLVLVNFWSTSCGPCLRFHRIFKTASEAVPSASFGDAEVEIQQRLVKDLEISTIPVLLIYRDGDLIYRDPTPRPESGTFSTVPDAPRFLDIMSREKEFITFVEGMAVD</sequence>
<keyword evidence="3" id="KW-1185">Reference proteome</keyword>
<dbReference type="Pfam" id="PF00085">
    <property type="entry name" value="Thioredoxin"/>
    <property type="match status" value="1"/>
</dbReference>
<organism evidence="2 3">
    <name type="scientific">Corynebacterium marinum DSM 44953</name>
    <dbReference type="NCBI Taxonomy" id="1224162"/>
    <lineage>
        <taxon>Bacteria</taxon>
        <taxon>Bacillati</taxon>
        <taxon>Actinomycetota</taxon>
        <taxon>Actinomycetes</taxon>
        <taxon>Mycobacteriales</taxon>
        <taxon>Corynebacteriaceae</taxon>
        <taxon>Corynebacterium</taxon>
    </lineage>
</organism>
<protein>
    <recommendedName>
        <fullName evidence="1">Thioredoxin domain-containing protein</fullName>
    </recommendedName>
</protein>
<dbReference type="PROSITE" id="PS51352">
    <property type="entry name" value="THIOREDOXIN_2"/>
    <property type="match status" value="1"/>
</dbReference>
<reference evidence="2 3" key="1">
    <citation type="submission" date="2014-05" db="EMBL/GenBank/DDBJ databases">
        <title>Complete genome sequence of Corynebacterium marinum DSM 44953.</title>
        <authorList>
            <person name="Schaffert L."/>
            <person name="Albersmeier A."/>
            <person name="Kalinowski J."/>
            <person name="Ruckert C."/>
        </authorList>
    </citation>
    <scope>NUCLEOTIDE SEQUENCE [LARGE SCALE GENOMIC DNA]</scope>
    <source>
        <strain evidence="2 3">DSM 44953</strain>
    </source>
</reference>
<dbReference type="Gene3D" id="3.40.30.10">
    <property type="entry name" value="Glutaredoxin"/>
    <property type="match status" value="1"/>
</dbReference>
<accession>A0A0B6TFR1</accession>
<dbReference type="AlphaFoldDB" id="A0A0B6TFR1"/>
<dbReference type="HOGENOM" id="CLU_2011407_0_0_11"/>
<gene>
    <name evidence="2" type="ORF">B840_06015</name>
</gene>
<proteinExistence type="predicted"/>
<dbReference type="InterPro" id="IPR036249">
    <property type="entry name" value="Thioredoxin-like_sf"/>
</dbReference>
<dbReference type="SUPFAM" id="SSF52833">
    <property type="entry name" value="Thioredoxin-like"/>
    <property type="match status" value="1"/>
</dbReference>